<accession>A0ABT0E7M8</accession>
<dbReference type="Proteomes" id="UP001165524">
    <property type="component" value="Unassembled WGS sequence"/>
</dbReference>
<gene>
    <name evidence="1" type="ORF">MU846_08960</name>
</gene>
<name>A0ABT0E7M8_9GAMM</name>
<evidence type="ECO:0000313" key="2">
    <source>
        <dbReference type="Proteomes" id="UP001165524"/>
    </source>
</evidence>
<dbReference type="Gene3D" id="1.10.10.1130">
    <property type="entry name" value="Uncharacterised protein PF10982, DUF2789"/>
    <property type="match status" value="1"/>
</dbReference>
<dbReference type="InterPro" id="IPR038086">
    <property type="entry name" value="DUF2789_sf"/>
</dbReference>
<dbReference type="RefSeq" id="WP_246951843.1">
    <property type="nucleotide sequence ID" value="NZ_JALKII010000005.1"/>
</dbReference>
<dbReference type="EMBL" id="JALKII010000005">
    <property type="protein sequence ID" value="MCK0537838.1"/>
    <property type="molecule type" value="Genomic_DNA"/>
</dbReference>
<sequence length="86" mass="9581">MSNVVPRMTNLFLQLGLDASEQGIAEFIRNHQLPADMSLADAPYWNDAQRQFLVEQVKADAAWAIVVDQLSESLHEDAVKASQTQP</sequence>
<proteinExistence type="predicted"/>
<keyword evidence="2" id="KW-1185">Reference proteome</keyword>
<organism evidence="1 2">
    <name type="scientific">Alcanivorax quisquiliarum</name>
    <dbReference type="NCBI Taxonomy" id="2933565"/>
    <lineage>
        <taxon>Bacteria</taxon>
        <taxon>Pseudomonadati</taxon>
        <taxon>Pseudomonadota</taxon>
        <taxon>Gammaproteobacteria</taxon>
        <taxon>Oceanospirillales</taxon>
        <taxon>Alcanivoracaceae</taxon>
        <taxon>Alcanivorax</taxon>
    </lineage>
</organism>
<protein>
    <submittedName>
        <fullName evidence="1">DUF2789 domain-containing protein</fullName>
    </submittedName>
</protein>
<dbReference type="Pfam" id="PF10982">
    <property type="entry name" value="DUF2789"/>
    <property type="match status" value="1"/>
</dbReference>
<reference evidence="1" key="1">
    <citation type="submission" date="2022-04" db="EMBL/GenBank/DDBJ databases">
        <title>Alcanivorax sp. CY1518 draft genome sequence.</title>
        <authorList>
            <person name="Zhao G."/>
            <person name="An M."/>
        </authorList>
    </citation>
    <scope>NUCLEOTIDE SEQUENCE</scope>
    <source>
        <strain evidence="1">CY1518</strain>
    </source>
</reference>
<comment type="caution">
    <text evidence="1">The sequence shown here is derived from an EMBL/GenBank/DDBJ whole genome shotgun (WGS) entry which is preliminary data.</text>
</comment>
<dbReference type="InterPro" id="IPR021250">
    <property type="entry name" value="DUF2789"/>
</dbReference>
<evidence type="ECO:0000313" key="1">
    <source>
        <dbReference type="EMBL" id="MCK0537838.1"/>
    </source>
</evidence>